<dbReference type="InterPro" id="IPR006076">
    <property type="entry name" value="FAD-dep_OxRdtase"/>
</dbReference>
<name>A0A381Y6Q4_9ZZZZ</name>
<feature type="domain" description="FAD dependent oxidoreductase" evidence="2">
    <location>
        <begin position="6"/>
        <end position="354"/>
    </location>
</feature>
<accession>A0A381Y6Q4</accession>
<evidence type="ECO:0000259" key="2">
    <source>
        <dbReference type="Pfam" id="PF01266"/>
    </source>
</evidence>
<dbReference type="Pfam" id="PF01266">
    <property type="entry name" value="DAO"/>
    <property type="match status" value="1"/>
</dbReference>
<dbReference type="InterPro" id="IPR036188">
    <property type="entry name" value="FAD/NAD-bd_sf"/>
</dbReference>
<dbReference type="SUPFAM" id="SSF51905">
    <property type="entry name" value="FAD/NAD(P)-binding domain"/>
    <property type="match status" value="1"/>
</dbReference>
<keyword evidence="1" id="KW-0560">Oxidoreductase</keyword>
<gene>
    <name evidence="3" type="ORF">METZ01_LOCUS125558</name>
</gene>
<sequence>MTTTADAVVIGGGVMGASILHSLTSKGVKNSILLERSTIGSGSTGRSSGAIRMHYSTEVNARLALESLQIFANFDEIVGGDVGFVETGYMVFAPDNAREGFLANIEMQRSVGIDTRVISLDEARELGPAFRLDADEHFAWESNSGHADPSATASAYISKARSLGARVILDTPVLNLQIGETGTHRVVTEKESFEAPTVVIATGPWSGDFLSKLGVDLPLLPTRHEVFLLKRDLDTLPTHPGGGDMTNLTYFRPEGRDLTLVGNGNHEEVVNPDSYNPRYTLSYAQEVWERLANRIPDIEKAELFTGYSGLYTTTPDLHPIIDNIDGIGGLYLCTGFSGHGFKLAPAVGEVMSELIMDGSSKTIDILPLRMNRFSEGELNETKYTFKVIA</sequence>
<organism evidence="3">
    <name type="scientific">marine metagenome</name>
    <dbReference type="NCBI Taxonomy" id="408172"/>
    <lineage>
        <taxon>unclassified sequences</taxon>
        <taxon>metagenomes</taxon>
        <taxon>ecological metagenomes</taxon>
    </lineage>
</organism>
<dbReference type="Gene3D" id="3.30.9.10">
    <property type="entry name" value="D-Amino Acid Oxidase, subunit A, domain 2"/>
    <property type="match status" value="1"/>
</dbReference>
<evidence type="ECO:0000256" key="1">
    <source>
        <dbReference type="ARBA" id="ARBA00023002"/>
    </source>
</evidence>
<dbReference type="PANTHER" id="PTHR13847">
    <property type="entry name" value="SARCOSINE DEHYDROGENASE-RELATED"/>
    <property type="match status" value="1"/>
</dbReference>
<dbReference type="GO" id="GO:0005737">
    <property type="term" value="C:cytoplasm"/>
    <property type="evidence" value="ECO:0007669"/>
    <property type="project" value="TreeGrafter"/>
</dbReference>
<proteinExistence type="predicted"/>
<evidence type="ECO:0000313" key="3">
    <source>
        <dbReference type="EMBL" id="SVA72704.1"/>
    </source>
</evidence>
<dbReference type="GO" id="GO:0016491">
    <property type="term" value="F:oxidoreductase activity"/>
    <property type="evidence" value="ECO:0007669"/>
    <property type="project" value="UniProtKB-KW"/>
</dbReference>
<reference evidence="3" key="1">
    <citation type="submission" date="2018-05" db="EMBL/GenBank/DDBJ databases">
        <authorList>
            <person name="Lanie J.A."/>
            <person name="Ng W.-L."/>
            <person name="Kazmierczak K.M."/>
            <person name="Andrzejewski T.M."/>
            <person name="Davidsen T.M."/>
            <person name="Wayne K.J."/>
            <person name="Tettelin H."/>
            <person name="Glass J.I."/>
            <person name="Rusch D."/>
            <person name="Podicherti R."/>
            <person name="Tsui H.-C.T."/>
            <person name="Winkler M.E."/>
        </authorList>
    </citation>
    <scope>NUCLEOTIDE SEQUENCE</scope>
</reference>
<dbReference type="Gene3D" id="3.50.50.60">
    <property type="entry name" value="FAD/NAD(P)-binding domain"/>
    <property type="match status" value="1"/>
</dbReference>
<dbReference type="AlphaFoldDB" id="A0A381Y6Q4"/>
<protein>
    <recommendedName>
        <fullName evidence="2">FAD dependent oxidoreductase domain-containing protein</fullName>
    </recommendedName>
</protein>
<dbReference type="EMBL" id="UINC01017518">
    <property type="protein sequence ID" value="SVA72704.1"/>
    <property type="molecule type" value="Genomic_DNA"/>
</dbReference>
<dbReference type="PANTHER" id="PTHR13847:SF287">
    <property type="entry name" value="FAD-DEPENDENT OXIDOREDUCTASE DOMAIN-CONTAINING PROTEIN 1"/>
    <property type="match status" value="1"/>
</dbReference>